<feature type="transmembrane region" description="Helical" evidence="1">
    <location>
        <begin position="54"/>
        <end position="79"/>
    </location>
</feature>
<keyword evidence="1" id="KW-0472">Membrane</keyword>
<dbReference type="RefSeq" id="WP_154433153.1">
    <property type="nucleotide sequence ID" value="NZ_VUMS01000046.1"/>
</dbReference>
<protein>
    <recommendedName>
        <fullName evidence="4">Glycosyltransferase RgtA/B/C/D-like domain-containing protein</fullName>
    </recommendedName>
</protein>
<feature type="transmembrane region" description="Helical" evidence="1">
    <location>
        <begin position="204"/>
        <end position="224"/>
    </location>
</feature>
<keyword evidence="1" id="KW-0812">Transmembrane</keyword>
<sequence length="535" mass="61573">MNNKKNGEKNIWLIDMIERIPHFLAVVFAVYMIVTLLMNAILNNKMNRYYRPNYLIIPSEVWLCCAVALLALILWIINFCTRKICLSEKQFYIFLIINFVVIYLIQLFISRNIYFKTGWDAGVLIDNAENIALNGADGVELDYFSWYPNNIFAVYTLVFFYKIAVVVHKQNPYIVIVAINNLLVNISVLLATLSIYKITNKKSVTIVSMVFGVILIGLSPWIVIPYTDTLGMIFPIGAVFCYVFLKNRYLRYFLFVALCEMGYLYKPTVLIGVIALVIIKSFSLLKRLLHNKLKLKMLVKTSICILMAALCVAGLNKAVIGMNTTELDENKAMTMTHYFMMGLNKTTEGVYSRDDVNYSISFGNKDMRKKGNIEVIKQRYQEMGASGYITQLVKKNLSNYNDGTFAWYREGNFFVEIPEKDSLAAKLLRRFYWWNQVGEENMYQVFASIEQVVWFFVLLCIAGCVLPGCKINNVEGLLALTLIGVSLFLLLFECRARYLYIFSPLYVVLAGIGLDKINYFLHDLRRNNMKTKGEK</sequence>
<accession>A0A7X2P5E5</accession>
<feature type="transmembrane region" description="Helical" evidence="1">
    <location>
        <begin position="265"/>
        <end position="285"/>
    </location>
</feature>
<feature type="transmembrane region" description="Helical" evidence="1">
    <location>
        <begin position="476"/>
        <end position="492"/>
    </location>
</feature>
<evidence type="ECO:0000313" key="3">
    <source>
        <dbReference type="Proteomes" id="UP000440513"/>
    </source>
</evidence>
<feature type="transmembrane region" description="Helical" evidence="1">
    <location>
        <begin position="20"/>
        <end position="42"/>
    </location>
</feature>
<feature type="transmembrane region" description="Helical" evidence="1">
    <location>
        <begin position="498"/>
        <end position="521"/>
    </location>
</feature>
<feature type="transmembrane region" description="Helical" evidence="1">
    <location>
        <begin position="297"/>
        <end position="315"/>
    </location>
</feature>
<evidence type="ECO:0000256" key="1">
    <source>
        <dbReference type="SAM" id="Phobius"/>
    </source>
</evidence>
<proteinExistence type="predicted"/>
<reference evidence="2 3" key="1">
    <citation type="submission" date="2019-08" db="EMBL/GenBank/DDBJ databases">
        <title>In-depth cultivation of the pig gut microbiome towards novel bacterial diversity and tailored functional studies.</title>
        <authorList>
            <person name="Wylensek D."/>
            <person name="Hitch T.C.A."/>
            <person name="Clavel T."/>
        </authorList>
    </citation>
    <scope>NUCLEOTIDE SEQUENCE [LARGE SCALE GENOMIC DNA]</scope>
    <source>
        <strain evidence="2 3">BSM-380-WT-5A</strain>
    </source>
</reference>
<feature type="transmembrane region" description="Helical" evidence="1">
    <location>
        <begin position="452"/>
        <end position="469"/>
    </location>
</feature>
<organism evidence="2 3">
    <name type="scientific">Oliverpabstia intestinalis</name>
    <dbReference type="NCBI Taxonomy" id="2606633"/>
    <lineage>
        <taxon>Bacteria</taxon>
        <taxon>Bacillati</taxon>
        <taxon>Bacillota</taxon>
        <taxon>Clostridia</taxon>
        <taxon>Lachnospirales</taxon>
        <taxon>Lachnospiraceae</taxon>
        <taxon>Oliverpabstia</taxon>
    </lineage>
</organism>
<feature type="transmembrane region" description="Helical" evidence="1">
    <location>
        <begin position="91"/>
        <end position="109"/>
    </location>
</feature>
<dbReference type="Proteomes" id="UP000440513">
    <property type="component" value="Unassembled WGS sequence"/>
</dbReference>
<feature type="transmembrane region" description="Helical" evidence="1">
    <location>
        <begin position="143"/>
        <end position="161"/>
    </location>
</feature>
<dbReference type="EMBL" id="VUMS01000046">
    <property type="protein sequence ID" value="MST67828.1"/>
    <property type="molecule type" value="Genomic_DNA"/>
</dbReference>
<dbReference type="AlphaFoldDB" id="A0A7X2P5E5"/>
<evidence type="ECO:0008006" key="4">
    <source>
        <dbReference type="Google" id="ProtNLM"/>
    </source>
</evidence>
<comment type="caution">
    <text evidence="2">The sequence shown here is derived from an EMBL/GenBank/DDBJ whole genome shotgun (WGS) entry which is preliminary data.</text>
</comment>
<keyword evidence="3" id="KW-1185">Reference proteome</keyword>
<name>A0A7X2P5E5_9FIRM</name>
<feature type="transmembrane region" description="Helical" evidence="1">
    <location>
        <begin position="229"/>
        <end position="245"/>
    </location>
</feature>
<gene>
    <name evidence="2" type="ORF">FYJ57_14215</name>
</gene>
<feature type="transmembrane region" description="Helical" evidence="1">
    <location>
        <begin position="173"/>
        <end position="198"/>
    </location>
</feature>
<keyword evidence="1" id="KW-1133">Transmembrane helix</keyword>
<evidence type="ECO:0000313" key="2">
    <source>
        <dbReference type="EMBL" id="MST67828.1"/>
    </source>
</evidence>